<dbReference type="Proteomes" id="UP000050265">
    <property type="component" value="Unassembled WGS sequence"/>
</dbReference>
<comment type="caution">
    <text evidence="1">The sequence shown here is derived from an EMBL/GenBank/DDBJ whole genome shotgun (WGS) entry which is preliminary data.</text>
</comment>
<gene>
    <name evidence="1" type="ORF">ALO35_04201</name>
</gene>
<dbReference type="AlphaFoldDB" id="A0A0P9UFC4"/>
<dbReference type="EMBL" id="LJQP01000045">
    <property type="protein sequence ID" value="KPX76570.1"/>
    <property type="molecule type" value="Genomic_DNA"/>
</dbReference>
<proteinExistence type="predicted"/>
<sequence length="60" mass="6975">MKTWFSTNVFYDNAFGNAVATADFSPTEFLDQPWVTTQTFTALEQHWREASEIMDDYADD</sequence>
<accession>A0A0P9UFC4</accession>
<evidence type="ECO:0000313" key="1">
    <source>
        <dbReference type="EMBL" id="KPX76570.1"/>
    </source>
</evidence>
<protein>
    <submittedName>
        <fullName evidence="1">Uncharacterized protein</fullName>
    </submittedName>
</protein>
<organism evidence="1 2">
    <name type="scientific">Pseudomonas amygdali pv. lachrymans</name>
    <name type="common">Pseudomonas syringae pv. lachrymans</name>
    <dbReference type="NCBI Taxonomy" id="53707"/>
    <lineage>
        <taxon>Bacteria</taxon>
        <taxon>Pseudomonadati</taxon>
        <taxon>Pseudomonadota</taxon>
        <taxon>Gammaproteobacteria</taxon>
        <taxon>Pseudomonadales</taxon>
        <taxon>Pseudomonadaceae</taxon>
        <taxon>Pseudomonas</taxon>
        <taxon>Pseudomonas amygdali</taxon>
    </lineage>
</organism>
<dbReference type="PATRIC" id="fig|53707.9.peg.6247"/>
<evidence type="ECO:0000313" key="2">
    <source>
        <dbReference type="Proteomes" id="UP000050265"/>
    </source>
</evidence>
<reference evidence="1 2" key="1">
    <citation type="submission" date="2015-09" db="EMBL/GenBank/DDBJ databases">
        <title>Genome announcement of multiple Pseudomonas syringae strains.</title>
        <authorList>
            <person name="Thakur S."/>
            <person name="Wang P.W."/>
            <person name="Gong Y."/>
            <person name="Weir B.S."/>
            <person name="Guttman D.S."/>
        </authorList>
    </citation>
    <scope>NUCLEOTIDE SEQUENCE [LARGE SCALE GENOMIC DNA]</scope>
    <source>
        <strain evidence="1 2">ICMP3507</strain>
    </source>
</reference>
<name>A0A0P9UFC4_PSEAV</name>